<feature type="compositionally biased region" description="Pro residues" evidence="1">
    <location>
        <begin position="144"/>
        <end position="160"/>
    </location>
</feature>
<evidence type="ECO:0000313" key="2">
    <source>
        <dbReference type="EMBL" id="JAD78483.1"/>
    </source>
</evidence>
<sequence length="239" mass="25845">MTSPPASLPRGPWTAPEARGPPSSPEVADGGGSEGGGAEVTWRAAGKVEVNQIWLDWRKIPTRGRCWRRSIVRIQRRRRRRSHRTVWRRGWRRPRRSAPTTISRQDPHRANPAERKEGCSESRAWGASMWPWRPPCVTRVGGGPWPPSPAEGPTPRPAGAPKPGAHEPVRCAPCRESGRCPQLAGEVVAVPWLRSDPAARGSSAAPSAADGGGTSDGEVEATWAAAGEAEMARIWPLPA</sequence>
<organism evidence="2">
    <name type="scientific">Arundo donax</name>
    <name type="common">Giant reed</name>
    <name type="synonym">Donax arundinaceus</name>
    <dbReference type="NCBI Taxonomy" id="35708"/>
    <lineage>
        <taxon>Eukaryota</taxon>
        <taxon>Viridiplantae</taxon>
        <taxon>Streptophyta</taxon>
        <taxon>Embryophyta</taxon>
        <taxon>Tracheophyta</taxon>
        <taxon>Spermatophyta</taxon>
        <taxon>Magnoliopsida</taxon>
        <taxon>Liliopsida</taxon>
        <taxon>Poales</taxon>
        <taxon>Poaceae</taxon>
        <taxon>PACMAD clade</taxon>
        <taxon>Arundinoideae</taxon>
        <taxon>Arundineae</taxon>
        <taxon>Arundo</taxon>
    </lineage>
</organism>
<feature type="region of interest" description="Disordered" evidence="1">
    <location>
        <begin position="78"/>
        <end position="118"/>
    </location>
</feature>
<feature type="region of interest" description="Disordered" evidence="1">
    <location>
        <begin position="141"/>
        <end position="166"/>
    </location>
</feature>
<feature type="compositionally biased region" description="Basic and acidic residues" evidence="1">
    <location>
        <begin position="105"/>
        <end position="118"/>
    </location>
</feature>
<accession>A0A0A9CVL8</accession>
<feature type="region of interest" description="Disordered" evidence="1">
    <location>
        <begin position="1"/>
        <end position="39"/>
    </location>
</feature>
<feature type="compositionally biased region" description="Gly residues" evidence="1">
    <location>
        <begin position="29"/>
        <end position="38"/>
    </location>
</feature>
<reference evidence="2" key="2">
    <citation type="journal article" date="2015" name="Data Brief">
        <title>Shoot transcriptome of the giant reed, Arundo donax.</title>
        <authorList>
            <person name="Barrero R.A."/>
            <person name="Guerrero F.D."/>
            <person name="Moolhuijzen P."/>
            <person name="Goolsby J.A."/>
            <person name="Tidwell J."/>
            <person name="Bellgard S.E."/>
            <person name="Bellgard M.I."/>
        </authorList>
    </citation>
    <scope>NUCLEOTIDE SEQUENCE</scope>
    <source>
        <tissue evidence="2">Shoot tissue taken approximately 20 cm above the soil surface</tissue>
    </source>
</reference>
<dbReference type="EMBL" id="GBRH01219412">
    <property type="protein sequence ID" value="JAD78483.1"/>
    <property type="molecule type" value="Transcribed_RNA"/>
</dbReference>
<reference evidence="2" key="1">
    <citation type="submission" date="2014-09" db="EMBL/GenBank/DDBJ databases">
        <authorList>
            <person name="Magalhaes I.L.F."/>
            <person name="Oliveira U."/>
            <person name="Santos F.R."/>
            <person name="Vidigal T.H.D.A."/>
            <person name="Brescovit A.D."/>
            <person name="Santos A.J."/>
        </authorList>
    </citation>
    <scope>NUCLEOTIDE SEQUENCE</scope>
    <source>
        <tissue evidence="2">Shoot tissue taken approximately 20 cm above the soil surface</tissue>
    </source>
</reference>
<protein>
    <submittedName>
        <fullName evidence="2">Uncharacterized protein</fullName>
    </submittedName>
</protein>
<evidence type="ECO:0000256" key="1">
    <source>
        <dbReference type="SAM" id="MobiDB-lite"/>
    </source>
</evidence>
<feature type="compositionally biased region" description="Low complexity" evidence="1">
    <location>
        <begin position="197"/>
        <end position="209"/>
    </location>
</feature>
<feature type="region of interest" description="Disordered" evidence="1">
    <location>
        <begin position="197"/>
        <end position="219"/>
    </location>
</feature>
<proteinExistence type="predicted"/>
<dbReference type="AlphaFoldDB" id="A0A0A9CVL8"/>
<feature type="compositionally biased region" description="Basic residues" evidence="1">
    <location>
        <begin position="78"/>
        <end position="96"/>
    </location>
</feature>
<name>A0A0A9CVL8_ARUDO</name>